<evidence type="ECO:0000313" key="7">
    <source>
        <dbReference type="Proteomes" id="UP000264071"/>
    </source>
</evidence>
<dbReference type="PANTHER" id="PTHR47506">
    <property type="entry name" value="TRANSCRIPTIONAL REGULATORY PROTEIN"/>
    <property type="match status" value="1"/>
</dbReference>
<evidence type="ECO:0000256" key="4">
    <source>
        <dbReference type="PROSITE-ProRule" id="PRU00335"/>
    </source>
</evidence>
<dbReference type="InterPro" id="IPR011075">
    <property type="entry name" value="TetR_C"/>
</dbReference>
<dbReference type="Proteomes" id="UP000264071">
    <property type="component" value="Unassembled WGS sequence"/>
</dbReference>
<sequence>MARPRQFDEDQVIDQVTRTFWERGYANTSIADLETATGLGRQSLYCAFGDKHALFVRALERYATLGERHMPVTAFSSAAPLEQLRCMLRATIDTATAPDAPGACLMVQAMTEFGTTDAEVLARCRANSTRIETWVGRLIEQAAAVGALAPGLTPATVTTLVMAQHFGIPILARSGVPAAQLQSSVDLLLQQITS</sequence>
<accession>A0A3D4VCL0</accession>
<dbReference type="SUPFAM" id="SSF46689">
    <property type="entry name" value="Homeodomain-like"/>
    <property type="match status" value="1"/>
</dbReference>
<dbReference type="SUPFAM" id="SSF48498">
    <property type="entry name" value="Tetracyclin repressor-like, C-terminal domain"/>
    <property type="match status" value="1"/>
</dbReference>
<proteinExistence type="predicted"/>
<feature type="DNA-binding region" description="H-T-H motif" evidence="4">
    <location>
        <begin position="29"/>
        <end position="48"/>
    </location>
</feature>
<dbReference type="AlphaFoldDB" id="A0A3D4VCL0"/>
<dbReference type="GO" id="GO:0003677">
    <property type="term" value="F:DNA binding"/>
    <property type="evidence" value="ECO:0007669"/>
    <property type="project" value="UniProtKB-UniRule"/>
</dbReference>
<dbReference type="Gene3D" id="1.10.10.60">
    <property type="entry name" value="Homeodomain-like"/>
    <property type="match status" value="1"/>
</dbReference>
<evidence type="ECO:0000256" key="3">
    <source>
        <dbReference type="ARBA" id="ARBA00023163"/>
    </source>
</evidence>
<dbReference type="Pfam" id="PF00440">
    <property type="entry name" value="TetR_N"/>
    <property type="match status" value="1"/>
</dbReference>
<keyword evidence="3" id="KW-0804">Transcription</keyword>
<evidence type="ECO:0000256" key="2">
    <source>
        <dbReference type="ARBA" id="ARBA00023125"/>
    </source>
</evidence>
<dbReference type="InterPro" id="IPR001647">
    <property type="entry name" value="HTH_TetR"/>
</dbReference>
<keyword evidence="2 4" id="KW-0238">DNA-binding</keyword>
<evidence type="ECO:0000313" key="6">
    <source>
        <dbReference type="EMBL" id="HCT58859.1"/>
    </source>
</evidence>
<evidence type="ECO:0000259" key="5">
    <source>
        <dbReference type="PROSITE" id="PS50977"/>
    </source>
</evidence>
<feature type="domain" description="HTH tetR-type" evidence="5">
    <location>
        <begin position="6"/>
        <end position="66"/>
    </location>
</feature>
<name>A0A3D4VCL0_9BACT</name>
<dbReference type="Pfam" id="PF16925">
    <property type="entry name" value="TetR_C_13"/>
    <property type="match status" value="1"/>
</dbReference>
<dbReference type="InterPro" id="IPR009057">
    <property type="entry name" value="Homeodomain-like_sf"/>
</dbReference>
<organism evidence="6 7">
    <name type="scientific">Gemmatimonas aurantiaca</name>
    <dbReference type="NCBI Taxonomy" id="173480"/>
    <lineage>
        <taxon>Bacteria</taxon>
        <taxon>Pseudomonadati</taxon>
        <taxon>Gemmatimonadota</taxon>
        <taxon>Gemmatimonadia</taxon>
        <taxon>Gemmatimonadales</taxon>
        <taxon>Gemmatimonadaceae</taxon>
        <taxon>Gemmatimonas</taxon>
    </lineage>
</organism>
<gene>
    <name evidence="6" type="ORF">DGD08_16790</name>
</gene>
<reference evidence="6 7" key="1">
    <citation type="journal article" date="2018" name="Nat. Biotechnol.">
        <title>A standardized bacterial taxonomy based on genome phylogeny substantially revises the tree of life.</title>
        <authorList>
            <person name="Parks D.H."/>
            <person name="Chuvochina M."/>
            <person name="Waite D.W."/>
            <person name="Rinke C."/>
            <person name="Skarshewski A."/>
            <person name="Chaumeil P.A."/>
            <person name="Hugenholtz P."/>
        </authorList>
    </citation>
    <scope>NUCLEOTIDE SEQUENCE [LARGE SCALE GENOMIC DNA]</scope>
    <source>
        <strain evidence="6">UBA8844</strain>
    </source>
</reference>
<dbReference type="EMBL" id="DPIY01000012">
    <property type="protein sequence ID" value="HCT58859.1"/>
    <property type="molecule type" value="Genomic_DNA"/>
</dbReference>
<keyword evidence="1" id="KW-0805">Transcription regulation</keyword>
<dbReference type="Gene3D" id="1.10.357.10">
    <property type="entry name" value="Tetracycline Repressor, domain 2"/>
    <property type="match status" value="1"/>
</dbReference>
<evidence type="ECO:0000256" key="1">
    <source>
        <dbReference type="ARBA" id="ARBA00023015"/>
    </source>
</evidence>
<dbReference type="PROSITE" id="PS50977">
    <property type="entry name" value="HTH_TETR_2"/>
    <property type="match status" value="1"/>
</dbReference>
<dbReference type="OMA" id="FYATVQH"/>
<protein>
    <submittedName>
        <fullName evidence="6">TetR/AcrR family transcriptional regulator</fullName>
    </submittedName>
</protein>
<dbReference type="PANTHER" id="PTHR47506:SF10">
    <property type="entry name" value="TRANSCRIPTIONAL REGULATORY PROTEIN"/>
    <property type="match status" value="1"/>
</dbReference>
<dbReference type="InterPro" id="IPR036271">
    <property type="entry name" value="Tet_transcr_reg_TetR-rel_C_sf"/>
</dbReference>
<comment type="caution">
    <text evidence="6">The sequence shown here is derived from an EMBL/GenBank/DDBJ whole genome shotgun (WGS) entry which is preliminary data.</text>
</comment>